<feature type="signal peptide" evidence="2">
    <location>
        <begin position="1"/>
        <end position="28"/>
    </location>
</feature>
<evidence type="ECO:0000256" key="2">
    <source>
        <dbReference type="SAM" id="SignalP"/>
    </source>
</evidence>
<proteinExistence type="predicted"/>
<dbReference type="PROSITE" id="PS51257">
    <property type="entry name" value="PROKAR_LIPOPROTEIN"/>
    <property type="match status" value="1"/>
</dbReference>
<accession>A0A0A7UWU2</accession>
<keyword evidence="3" id="KW-0449">Lipoprotein</keyword>
<dbReference type="AlphaFoldDB" id="A0A0A7UWU2"/>
<organism evidence="3 4">
    <name type="scientific">Borreliella chilensis</name>
    <dbReference type="NCBI Taxonomy" id="1245910"/>
    <lineage>
        <taxon>Bacteria</taxon>
        <taxon>Pseudomonadati</taxon>
        <taxon>Spirochaetota</taxon>
        <taxon>Spirochaetia</taxon>
        <taxon>Spirochaetales</taxon>
        <taxon>Borreliaceae</taxon>
        <taxon>Borreliella</taxon>
    </lineage>
</organism>
<keyword evidence="2" id="KW-0732">Signal</keyword>
<keyword evidence="3" id="KW-0614">Plasmid</keyword>
<protein>
    <submittedName>
        <fullName evidence="3">Lipoprotein</fullName>
    </submittedName>
</protein>
<name>A0A0A7UWU2_9SPIR</name>
<feature type="region of interest" description="Disordered" evidence="1">
    <location>
        <begin position="248"/>
        <end position="271"/>
    </location>
</feature>
<gene>
    <name evidence="3" type="ORF">OY14_04640</name>
</gene>
<dbReference type="HOGENOM" id="CLU_680893_0_0_12"/>
<geneLocation type="plasmid" evidence="3 4">
    <name>lp54</name>
</geneLocation>
<evidence type="ECO:0000313" key="3">
    <source>
        <dbReference type="EMBL" id="AJA90741.1"/>
    </source>
</evidence>
<evidence type="ECO:0000313" key="4">
    <source>
        <dbReference type="Proteomes" id="UP000030940"/>
    </source>
</evidence>
<feature type="chain" id="PRO_5002047603" evidence="2">
    <location>
        <begin position="29"/>
        <end position="408"/>
    </location>
</feature>
<reference evidence="3 4" key="1">
    <citation type="journal article" date="2015" name="Genome Announc.">
        <title>Genome Sequence of Borrelia chilensis VA1, a South American Member of the Lyme Borreliosis Group.</title>
        <authorList>
            <person name="Huang W."/>
            <person name="Ojaimi C."/>
            <person name="Fallon J.T."/>
            <person name="Travisany D."/>
            <person name="Maass A."/>
            <person name="Ivanova L."/>
            <person name="Tomova A."/>
            <person name="Gonzalez-Acuna D."/>
            <person name="Godfrey H.P."/>
            <person name="Cabello F.C."/>
        </authorList>
    </citation>
    <scope>NUCLEOTIDE SEQUENCE [LARGE SCALE GENOMIC DNA]</scope>
    <source>
        <strain evidence="3 4">VA1</strain>
        <plasmid evidence="3">lp54</plasmid>
    </source>
</reference>
<dbReference type="EMBL" id="CP009912">
    <property type="protein sequence ID" value="AJA90741.1"/>
    <property type="molecule type" value="Genomic_DNA"/>
</dbReference>
<sequence length="408" mass="46993">MKSKLGKVLSKFLILAPLLLVISCNANMNTNNKNKALNEFKSKEIIKNSLQIELDLKKELEINTNTPPILEIEKIEPGKQEIFLKSEFDNENLMLLEETEMANSEEEIAKIQEKLLLIGASEEITEQELGSSMKNPLNPTIIEFRVSRTNDKQEILNPAEEEINTEIDANTKDKIFDQKGKNNTLTQNIKTPTQDQFQKYETYLNKNGNSITKEYANQVRESLDKALNAIKNLEKSTTDLEIESLLKDQENSESTTTSNLTNHISTDNMEKTKNRLLEELKKSELVFEDTKDPLGTSTIKQVMDAANKWQEKENYNQINWNLGSKFHPKPKLYNKSVAQEYKVLAEKFTKVKNEYKYTKEQLKVQSKSTINNIRKIIDATKEFANQVKNLIVLVENNHRQTHKQAHTK</sequence>
<evidence type="ECO:0000256" key="1">
    <source>
        <dbReference type="SAM" id="MobiDB-lite"/>
    </source>
</evidence>
<dbReference type="Proteomes" id="UP000030940">
    <property type="component" value="Plasmid lp54"/>
</dbReference>
<feature type="compositionally biased region" description="Low complexity" evidence="1">
    <location>
        <begin position="252"/>
        <end position="262"/>
    </location>
</feature>
<keyword evidence="4" id="KW-1185">Reference proteome</keyword>
<dbReference type="KEGG" id="bchi:OY14_04640"/>